<feature type="transmembrane region" description="Helical" evidence="5">
    <location>
        <begin position="79"/>
        <end position="100"/>
    </location>
</feature>
<dbReference type="Gene3D" id="1.20.1250.20">
    <property type="entry name" value="MFS general substrate transporter like domains"/>
    <property type="match status" value="1"/>
</dbReference>
<feature type="transmembrane region" description="Helical" evidence="5">
    <location>
        <begin position="272"/>
        <end position="293"/>
    </location>
</feature>
<dbReference type="Proteomes" id="UP001353858">
    <property type="component" value="Unassembled WGS sequence"/>
</dbReference>
<reference evidence="7" key="1">
    <citation type="submission" date="2023-01" db="EMBL/GenBank/DDBJ databases">
        <title>Key to firefly adult light organ development and bioluminescence: homeobox transcription factors regulate luciferase expression and transportation to peroxisome.</title>
        <authorList>
            <person name="Fu X."/>
        </authorList>
    </citation>
    <scope>NUCLEOTIDE SEQUENCE [LARGE SCALE GENOMIC DNA]</scope>
</reference>
<sequence>MSTINAVIKNGDNYEQTFVFERNGEMSGKKKIRSKLIQLFPASVGSLMCIPFGIMLGWPSPTYPKLLSASSPLPITIDQSAMIAGFLMIGNIVSTPVSTWSFFGTKYGIIFGLLGMFIGWIIMWYASDIYFLLSSRIIIGISYGYSVGQLKTYLKDLCSTDLSSFLIKTINFYVFFGVILAYILGYFLSFTNFSVAGMAVTVVILIACCFLPHSPKEYLRFGRIKEAETLIKCLQPDVNVEDEIQKLHVEMLIKEKGLSFFQSTSFKNNMQCIIIFLFLHFYVTIGSLPDFILNKEDRECLAELNYDVEWLKDYFQDNYLLPDVHDEKLLIYISVAGQKK</sequence>
<evidence type="ECO:0000256" key="5">
    <source>
        <dbReference type="SAM" id="Phobius"/>
    </source>
</evidence>
<comment type="caution">
    <text evidence="6">The sequence shown here is derived from an EMBL/GenBank/DDBJ whole genome shotgun (WGS) entry which is preliminary data.</text>
</comment>
<organism evidence="6 7">
    <name type="scientific">Aquatica leii</name>
    <dbReference type="NCBI Taxonomy" id="1421715"/>
    <lineage>
        <taxon>Eukaryota</taxon>
        <taxon>Metazoa</taxon>
        <taxon>Ecdysozoa</taxon>
        <taxon>Arthropoda</taxon>
        <taxon>Hexapoda</taxon>
        <taxon>Insecta</taxon>
        <taxon>Pterygota</taxon>
        <taxon>Neoptera</taxon>
        <taxon>Endopterygota</taxon>
        <taxon>Coleoptera</taxon>
        <taxon>Polyphaga</taxon>
        <taxon>Elateriformia</taxon>
        <taxon>Elateroidea</taxon>
        <taxon>Lampyridae</taxon>
        <taxon>Luciolinae</taxon>
        <taxon>Aquatica</taxon>
    </lineage>
</organism>
<dbReference type="InterPro" id="IPR050549">
    <property type="entry name" value="MFS_Trehalose_Transporter"/>
</dbReference>
<feature type="transmembrane region" description="Helical" evidence="5">
    <location>
        <begin position="169"/>
        <end position="187"/>
    </location>
</feature>
<feature type="transmembrane region" description="Helical" evidence="5">
    <location>
        <begin position="36"/>
        <end position="59"/>
    </location>
</feature>
<evidence type="ECO:0000313" key="6">
    <source>
        <dbReference type="EMBL" id="KAK4874918.1"/>
    </source>
</evidence>
<dbReference type="EMBL" id="JARPUR010000006">
    <property type="protein sequence ID" value="KAK4874918.1"/>
    <property type="molecule type" value="Genomic_DNA"/>
</dbReference>
<dbReference type="InterPro" id="IPR005828">
    <property type="entry name" value="MFS_sugar_transport-like"/>
</dbReference>
<dbReference type="PANTHER" id="PTHR48021:SF1">
    <property type="entry name" value="GH07001P-RELATED"/>
    <property type="match status" value="1"/>
</dbReference>
<keyword evidence="2 5" id="KW-0812">Transmembrane</keyword>
<gene>
    <name evidence="6" type="ORF">RN001_014278</name>
</gene>
<comment type="subcellular location">
    <subcellularLocation>
        <location evidence="1">Membrane</location>
    </subcellularLocation>
</comment>
<dbReference type="InterPro" id="IPR036259">
    <property type="entry name" value="MFS_trans_sf"/>
</dbReference>
<feature type="transmembrane region" description="Helical" evidence="5">
    <location>
        <begin position="129"/>
        <end position="148"/>
    </location>
</feature>
<dbReference type="SUPFAM" id="SSF103473">
    <property type="entry name" value="MFS general substrate transporter"/>
    <property type="match status" value="1"/>
</dbReference>
<proteinExistence type="predicted"/>
<dbReference type="AlphaFoldDB" id="A0AAN7SLZ2"/>
<dbReference type="GO" id="GO:0022857">
    <property type="term" value="F:transmembrane transporter activity"/>
    <property type="evidence" value="ECO:0007669"/>
    <property type="project" value="InterPro"/>
</dbReference>
<evidence type="ECO:0000256" key="4">
    <source>
        <dbReference type="ARBA" id="ARBA00023136"/>
    </source>
</evidence>
<keyword evidence="7" id="KW-1185">Reference proteome</keyword>
<evidence type="ECO:0000256" key="2">
    <source>
        <dbReference type="ARBA" id="ARBA00022692"/>
    </source>
</evidence>
<keyword evidence="3 5" id="KW-1133">Transmembrane helix</keyword>
<feature type="transmembrane region" description="Helical" evidence="5">
    <location>
        <begin position="193"/>
        <end position="213"/>
    </location>
</feature>
<feature type="transmembrane region" description="Helical" evidence="5">
    <location>
        <begin position="107"/>
        <end position="123"/>
    </location>
</feature>
<accession>A0AAN7SLZ2</accession>
<evidence type="ECO:0000256" key="3">
    <source>
        <dbReference type="ARBA" id="ARBA00022989"/>
    </source>
</evidence>
<dbReference type="PANTHER" id="PTHR48021">
    <property type="match status" value="1"/>
</dbReference>
<dbReference type="Pfam" id="PF00083">
    <property type="entry name" value="Sugar_tr"/>
    <property type="match status" value="1"/>
</dbReference>
<name>A0AAN7SLZ2_9COLE</name>
<keyword evidence="4 5" id="KW-0472">Membrane</keyword>
<evidence type="ECO:0000313" key="7">
    <source>
        <dbReference type="Proteomes" id="UP001353858"/>
    </source>
</evidence>
<dbReference type="GO" id="GO:0016020">
    <property type="term" value="C:membrane"/>
    <property type="evidence" value="ECO:0007669"/>
    <property type="project" value="UniProtKB-SubCell"/>
</dbReference>
<evidence type="ECO:0000256" key="1">
    <source>
        <dbReference type="ARBA" id="ARBA00004370"/>
    </source>
</evidence>
<protein>
    <submittedName>
        <fullName evidence="6">Uncharacterized protein</fullName>
    </submittedName>
</protein>